<dbReference type="AlphaFoldDB" id="A0AAE1UN78"/>
<accession>A0AAE1UN78</accession>
<feature type="transmembrane region" description="Helical" evidence="9">
    <location>
        <begin position="150"/>
        <end position="168"/>
    </location>
</feature>
<comment type="caution">
    <text evidence="11">The sequence shown here is derived from an EMBL/GenBank/DDBJ whole genome shotgun (WGS) entry which is preliminary data.</text>
</comment>
<keyword evidence="5 9" id="KW-1133">Transmembrane helix</keyword>
<evidence type="ECO:0000259" key="10">
    <source>
        <dbReference type="Pfam" id="PF00060"/>
    </source>
</evidence>
<evidence type="ECO:0000313" key="12">
    <source>
        <dbReference type="Proteomes" id="UP001292094"/>
    </source>
</evidence>
<evidence type="ECO:0000256" key="9">
    <source>
        <dbReference type="SAM" id="Phobius"/>
    </source>
</evidence>
<evidence type="ECO:0000256" key="5">
    <source>
        <dbReference type="ARBA" id="ARBA00022989"/>
    </source>
</evidence>
<evidence type="ECO:0000256" key="2">
    <source>
        <dbReference type="ARBA" id="ARBA00008685"/>
    </source>
</evidence>
<name>A0AAE1UN78_9EUCA</name>
<gene>
    <name evidence="11" type="ORF">Pmani_004525</name>
</gene>
<keyword evidence="12" id="KW-1185">Reference proteome</keyword>
<dbReference type="InterPro" id="IPR001320">
    <property type="entry name" value="Iontro_rcpt_C"/>
</dbReference>
<dbReference type="Gene3D" id="1.10.287.70">
    <property type="match status" value="1"/>
</dbReference>
<evidence type="ECO:0000313" key="11">
    <source>
        <dbReference type="EMBL" id="KAK4324875.1"/>
    </source>
</evidence>
<dbReference type="Pfam" id="PF00060">
    <property type="entry name" value="Lig_chan"/>
    <property type="match status" value="1"/>
</dbReference>
<evidence type="ECO:0000256" key="8">
    <source>
        <dbReference type="ARBA" id="ARBA00023180"/>
    </source>
</evidence>
<evidence type="ECO:0000256" key="1">
    <source>
        <dbReference type="ARBA" id="ARBA00004651"/>
    </source>
</evidence>
<evidence type="ECO:0000256" key="7">
    <source>
        <dbReference type="ARBA" id="ARBA00023170"/>
    </source>
</evidence>
<comment type="similarity">
    <text evidence="2">Belongs to the glutamate-gated ion channel (TC 1.A.10.1) family.</text>
</comment>
<organism evidence="11 12">
    <name type="scientific">Petrolisthes manimaculis</name>
    <dbReference type="NCBI Taxonomy" id="1843537"/>
    <lineage>
        <taxon>Eukaryota</taxon>
        <taxon>Metazoa</taxon>
        <taxon>Ecdysozoa</taxon>
        <taxon>Arthropoda</taxon>
        <taxon>Crustacea</taxon>
        <taxon>Multicrustacea</taxon>
        <taxon>Malacostraca</taxon>
        <taxon>Eumalacostraca</taxon>
        <taxon>Eucarida</taxon>
        <taxon>Decapoda</taxon>
        <taxon>Pleocyemata</taxon>
        <taxon>Anomura</taxon>
        <taxon>Galatheoidea</taxon>
        <taxon>Porcellanidae</taxon>
        <taxon>Petrolisthes</taxon>
    </lineage>
</organism>
<dbReference type="PANTHER" id="PTHR42643">
    <property type="entry name" value="IONOTROPIC RECEPTOR 20A-RELATED"/>
    <property type="match status" value="1"/>
</dbReference>
<reference evidence="11" key="1">
    <citation type="submission" date="2023-11" db="EMBL/GenBank/DDBJ databases">
        <title>Genome assemblies of two species of porcelain crab, Petrolisthes cinctipes and Petrolisthes manimaculis (Anomura: Porcellanidae).</title>
        <authorList>
            <person name="Angst P."/>
        </authorList>
    </citation>
    <scope>NUCLEOTIDE SEQUENCE</scope>
    <source>
        <strain evidence="11">PB745_02</strain>
        <tissue evidence="11">Gill</tissue>
    </source>
</reference>
<evidence type="ECO:0000256" key="4">
    <source>
        <dbReference type="ARBA" id="ARBA00022692"/>
    </source>
</evidence>
<protein>
    <recommendedName>
        <fullName evidence="10">Ionotropic glutamate receptor C-terminal domain-containing protein</fullName>
    </recommendedName>
</protein>
<keyword evidence="7" id="KW-0675">Receptor</keyword>
<feature type="transmembrane region" description="Helical" evidence="9">
    <location>
        <begin position="85"/>
        <end position="104"/>
    </location>
</feature>
<keyword evidence="6 9" id="KW-0472">Membrane</keyword>
<proteinExistence type="inferred from homology"/>
<comment type="subcellular location">
    <subcellularLocation>
        <location evidence="1">Cell membrane</location>
        <topology evidence="1">Multi-pass membrane protein</topology>
    </subcellularLocation>
</comment>
<keyword evidence="3" id="KW-1003">Cell membrane</keyword>
<dbReference type="GO" id="GO:0015276">
    <property type="term" value="F:ligand-gated monoatomic ion channel activity"/>
    <property type="evidence" value="ECO:0007669"/>
    <property type="project" value="InterPro"/>
</dbReference>
<dbReference type="EMBL" id="JAWZYT010000317">
    <property type="protein sequence ID" value="KAK4324875.1"/>
    <property type="molecule type" value="Genomic_DNA"/>
</dbReference>
<keyword evidence="4 9" id="KW-0812">Transmembrane</keyword>
<evidence type="ECO:0000256" key="6">
    <source>
        <dbReference type="ARBA" id="ARBA00023136"/>
    </source>
</evidence>
<feature type="domain" description="Ionotropic glutamate receptor C-terminal" evidence="10">
    <location>
        <begin position="86"/>
        <end position="227"/>
    </location>
</feature>
<evidence type="ECO:0000256" key="3">
    <source>
        <dbReference type="ARBA" id="ARBA00022475"/>
    </source>
</evidence>
<dbReference type="InterPro" id="IPR052192">
    <property type="entry name" value="Insect_Ionotropic_Sensory_Rcpt"/>
</dbReference>
<keyword evidence="8" id="KW-0325">Glycoprotein</keyword>
<dbReference type="GO" id="GO:0005886">
    <property type="term" value="C:plasma membrane"/>
    <property type="evidence" value="ECO:0007669"/>
    <property type="project" value="UniProtKB-SubCell"/>
</dbReference>
<dbReference type="GO" id="GO:0050906">
    <property type="term" value="P:detection of stimulus involved in sensory perception"/>
    <property type="evidence" value="ECO:0007669"/>
    <property type="project" value="UniProtKB-ARBA"/>
</dbReference>
<dbReference type="PANTHER" id="PTHR42643:SF24">
    <property type="entry name" value="IONOTROPIC RECEPTOR 60A"/>
    <property type="match status" value="1"/>
</dbReference>
<sequence>MSVFLEVNSPARTPGNLTARLDFCVTQLVNERVSYICPNYHILMPVRFQQHDFTFSYEFSYFSFAMAKPSLKTQWQSLYYPLDGLVWLLVLLMLLCTPLFLIMVSRGGGHQQYLSSSDGMGVSVVMQDMTGMLLGQNLPSRLPVTTSSRILVAAWLVFALILGLAYRGNLTASLTIPKFPPRIESLAQLVIGVDRVNIPPYGEQHRKFYSESDSPLFQALARVLEVGPSVHQGLTAANEKNEAQLGGRRFLSYQIVEGFTDVAGNTELYLGQETLFPGQAGWPIPHDAPFKHHLDRCIMASIEDRSAWHSRTSKAQEVFETNRRDQLANAREARKAAKSSLSIIAAFQCP</sequence>
<dbReference type="SUPFAM" id="SSF53850">
    <property type="entry name" value="Periplasmic binding protein-like II"/>
    <property type="match status" value="1"/>
</dbReference>
<dbReference type="Proteomes" id="UP001292094">
    <property type="component" value="Unassembled WGS sequence"/>
</dbReference>